<proteinExistence type="predicted"/>
<dbReference type="Proteomes" id="UP000799291">
    <property type="component" value="Unassembled WGS sequence"/>
</dbReference>
<dbReference type="GO" id="GO:0005829">
    <property type="term" value="C:cytosol"/>
    <property type="evidence" value="ECO:0007669"/>
    <property type="project" value="TreeGrafter"/>
</dbReference>
<dbReference type="InterPro" id="IPR017926">
    <property type="entry name" value="GATASE"/>
</dbReference>
<protein>
    <recommendedName>
        <fullName evidence="1">Glutamine amidotransferase domain-containing protein</fullName>
    </recommendedName>
</protein>
<name>A0A6G1IWS0_9PLEO</name>
<dbReference type="Gene3D" id="3.40.50.880">
    <property type="match status" value="1"/>
</dbReference>
<sequence length="260" mass="28995">MAPPEAHTVVSDHPEKVRMLVLETDEPHPDTQAKRDSFGEVLHDLLKRAGDEHDPTLGEETVMQYVVERNGGKIPQTEEITDDIHAILATESVYNAHSDEAWIHKIMDFIKHTFTGICFSHQILCRVPGSKVKPNADGEWELSHTAITLTDTGRSFFELLATEQKIHLHQMYVDHVVCPPIVEKTSLLEPATKIHMWGSGDRAGVRGVYVARRLFSTQGHIEFNAAIVKKQLELRVKSGPLTEKDADGATYGLNECTTGS</sequence>
<dbReference type="AlphaFoldDB" id="A0A6G1IWS0"/>
<dbReference type="EMBL" id="MU005587">
    <property type="protein sequence ID" value="KAF2682329.1"/>
    <property type="molecule type" value="Genomic_DNA"/>
</dbReference>
<organism evidence="2 3">
    <name type="scientific">Lentithecium fluviatile CBS 122367</name>
    <dbReference type="NCBI Taxonomy" id="1168545"/>
    <lineage>
        <taxon>Eukaryota</taxon>
        <taxon>Fungi</taxon>
        <taxon>Dikarya</taxon>
        <taxon>Ascomycota</taxon>
        <taxon>Pezizomycotina</taxon>
        <taxon>Dothideomycetes</taxon>
        <taxon>Pleosporomycetidae</taxon>
        <taxon>Pleosporales</taxon>
        <taxon>Massarineae</taxon>
        <taxon>Lentitheciaceae</taxon>
        <taxon>Lentithecium</taxon>
    </lineage>
</organism>
<dbReference type="PANTHER" id="PTHR42695">
    <property type="entry name" value="GLUTAMINE AMIDOTRANSFERASE YLR126C-RELATED"/>
    <property type="match status" value="1"/>
</dbReference>
<gene>
    <name evidence="2" type="ORF">K458DRAFT_444043</name>
</gene>
<dbReference type="InterPro" id="IPR044992">
    <property type="entry name" value="ChyE-like"/>
</dbReference>
<dbReference type="PANTHER" id="PTHR42695:SF4">
    <property type="entry name" value="GLUTAMINE AMIDOTRANSFERASE DOMAIN-CONTAINING PROTEIN"/>
    <property type="match status" value="1"/>
</dbReference>
<dbReference type="SUPFAM" id="SSF52317">
    <property type="entry name" value="Class I glutamine amidotransferase-like"/>
    <property type="match status" value="1"/>
</dbReference>
<keyword evidence="3" id="KW-1185">Reference proteome</keyword>
<evidence type="ECO:0000313" key="3">
    <source>
        <dbReference type="Proteomes" id="UP000799291"/>
    </source>
</evidence>
<feature type="domain" description="Glutamine amidotransferase" evidence="1">
    <location>
        <begin position="97"/>
        <end position="224"/>
    </location>
</feature>
<accession>A0A6G1IWS0</accession>
<dbReference type="GO" id="GO:0005634">
    <property type="term" value="C:nucleus"/>
    <property type="evidence" value="ECO:0007669"/>
    <property type="project" value="TreeGrafter"/>
</dbReference>
<dbReference type="OrthoDB" id="92161at2759"/>
<dbReference type="Pfam" id="PF00117">
    <property type="entry name" value="GATase"/>
    <property type="match status" value="1"/>
</dbReference>
<evidence type="ECO:0000259" key="1">
    <source>
        <dbReference type="Pfam" id="PF00117"/>
    </source>
</evidence>
<reference evidence="2" key="1">
    <citation type="journal article" date="2020" name="Stud. Mycol.">
        <title>101 Dothideomycetes genomes: a test case for predicting lifestyles and emergence of pathogens.</title>
        <authorList>
            <person name="Haridas S."/>
            <person name="Albert R."/>
            <person name="Binder M."/>
            <person name="Bloem J."/>
            <person name="Labutti K."/>
            <person name="Salamov A."/>
            <person name="Andreopoulos B."/>
            <person name="Baker S."/>
            <person name="Barry K."/>
            <person name="Bills G."/>
            <person name="Bluhm B."/>
            <person name="Cannon C."/>
            <person name="Castanera R."/>
            <person name="Culley D."/>
            <person name="Daum C."/>
            <person name="Ezra D."/>
            <person name="Gonzalez J."/>
            <person name="Henrissat B."/>
            <person name="Kuo A."/>
            <person name="Liang C."/>
            <person name="Lipzen A."/>
            <person name="Lutzoni F."/>
            <person name="Magnuson J."/>
            <person name="Mondo S."/>
            <person name="Nolan M."/>
            <person name="Ohm R."/>
            <person name="Pangilinan J."/>
            <person name="Park H.-J."/>
            <person name="Ramirez L."/>
            <person name="Alfaro M."/>
            <person name="Sun H."/>
            <person name="Tritt A."/>
            <person name="Yoshinaga Y."/>
            <person name="Zwiers L.-H."/>
            <person name="Turgeon B."/>
            <person name="Goodwin S."/>
            <person name="Spatafora J."/>
            <person name="Crous P."/>
            <person name="Grigoriev I."/>
        </authorList>
    </citation>
    <scope>NUCLEOTIDE SEQUENCE</scope>
    <source>
        <strain evidence="2">CBS 122367</strain>
    </source>
</reference>
<dbReference type="InterPro" id="IPR029062">
    <property type="entry name" value="Class_I_gatase-like"/>
</dbReference>
<evidence type="ECO:0000313" key="2">
    <source>
        <dbReference type="EMBL" id="KAF2682329.1"/>
    </source>
</evidence>